<feature type="region of interest" description="Disordered" evidence="6">
    <location>
        <begin position="462"/>
        <end position="490"/>
    </location>
</feature>
<sequence length="490" mass="54296">MADLEKVGSKSERKINTTADVEQSSFVTVDPAAEKSYVRKLDFRLLPFLSLMYFCNSLDRGNISNAETDGLSKDLHFVGQEYSLLLLLFYIPNGFLDLPLNLLTKRFSGKWVLSSLCLAWGVIATLQAVAKNFAGMLVLRLIIGSLEAGFFAGTVFYLSLFYTRNELAFRIALYFGSAIVAAAFSGLLAFGVFQIKSSLFGWQYLFIIEGNLTILVGLFAFYWLPATPSQCRWFTEEQHVAARVRMLRDGSKNVDEKFNLREAMGAFKGWKMGLYAIISFTYAMGYTTTSTFLPQIVGRLGFDTVKTNLWTVAPNCVGVVILLCVTKSSDYFRERTFHLVFAMSLTLVGLIILASIDVLAHKAVAYFAMFLMAGGAYIPSCIVHTWHNSNSLGENQRAAVTGVFVGLGNLSGIVSSATFRTTYAPKYLPTLIATAISLGICICCTLILGLWMKADNRRRNKEQGVKLGPGDVDTEGLTEGEKSREWRWSA</sequence>
<protein>
    <submittedName>
        <fullName evidence="9">Major facilitator superfamily transporter</fullName>
    </submittedName>
</protein>
<feature type="transmembrane region" description="Helical" evidence="7">
    <location>
        <begin position="172"/>
        <end position="195"/>
    </location>
</feature>
<dbReference type="InterPro" id="IPR036259">
    <property type="entry name" value="MFS_trans_sf"/>
</dbReference>
<proteinExistence type="predicted"/>
<evidence type="ECO:0000256" key="2">
    <source>
        <dbReference type="ARBA" id="ARBA00022448"/>
    </source>
</evidence>
<dbReference type="GO" id="GO:0022857">
    <property type="term" value="F:transmembrane transporter activity"/>
    <property type="evidence" value="ECO:0007669"/>
    <property type="project" value="InterPro"/>
</dbReference>
<evidence type="ECO:0000256" key="3">
    <source>
        <dbReference type="ARBA" id="ARBA00022692"/>
    </source>
</evidence>
<feature type="transmembrane region" description="Helical" evidence="7">
    <location>
        <begin position="274"/>
        <end position="297"/>
    </location>
</feature>
<keyword evidence="3 7" id="KW-0812">Transmembrane</keyword>
<organism evidence="9 10">
    <name type="scientific">Mollisia scopiformis</name>
    <name type="common">Conifer needle endophyte fungus</name>
    <name type="synonym">Phialocephala scopiformis</name>
    <dbReference type="NCBI Taxonomy" id="149040"/>
    <lineage>
        <taxon>Eukaryota</taxon>
        <taxon>Fungi</taxon>
        <taxon>Dikarya</taxon>
        <taxon>Ascomycota</taxon>
        <taxon>Pezizomycotina</taxon>
        <taxon>Leotiomycetes</taxon>
        <taxon>Helotiales</taxon>
        <taxon>Mollisiaceae</taxon>
        <taxon>Mollisia</taxon>
    </lineage>
</organism>
<feature type="transmembrane region" description="Helical" evidence="7">
    <location>
        <begin position="136"/>
        <end position="160"/>
    </location>
</feature>
<accession>A0A194X9C3</accession>
<evidence type="ECO:0000256" key="1">
    <source>
        <dbReference type="ARBA" id="ARBA00004141"/>
    </source>
</evidence>
<keyword evidence="10" id="KW-1185">Reference proteome</keyword>
<feature type="transmembrane region" description="Helical" evidence="7">
    <location>
        <begin position="111"/>
        <end position="130"/>
    </location>
</feature>
<gene>
    <name evidence="9" type="ORF">LY89DRAFT_645675</name>
</gene>
<dbReference type="InParanoid" id="A0A194X9C3"/>
<evidence type="ECO:0000313" key="9">
    <source>
        <dbReference type="EMBL" id="KUJ16768.1"/>
    </source>
</evidence>
<dbReference type="InterPro" id="IPR011701">
    <property type="entry name" value="MFS"/>
</dbReference>
<evidence type="ECO:0000256" key="7">
    <source>
        <dbReference type="SAM" id="Phobius"/>
    </source>
</evidence>
<keyword evidence="2" id="KW-0813">Transport</keyword>
<dbReference type="Pfam" id="PF07690">
    <property type="entry name" value="MFS_1"/>
    <property type="match status" value="1"/>
</dbReference>
<keyword evidence="4 7" id="KW-1133">Transmembrane helix</keyword>
<feature type="transmembrane region" description="Helical" evidence="7">
    <location>
        <begin position="82"/>
        <end position="104"/>
    </location>
</feature>
<dbReference type="PANTHER" id="PTHR43791">
    <property type="entry name" value="PERMEASE-RELATED"/>
    <property type="match status" value="1"/>
</dbReference>
<feature type="transmembrane region" description="Helical" evidence="7">
    <location>
        <begin position="431"/>
        <end position="451"/>
    </location>
</feature>
<evidence type="ECO:0000256" key="4">
    <source>
        <dbReference type="ARBA" id="ARBA00022989"/>
    </source>
</evidence>
<evidence type="ECO:0000256" key="5">
    <source>
        <dbReference type="ARBA" id="ARBA00023136"/>
    </source>
</evidence>
<evidence type="ECO:0000259" key="8">
    <source>
        <dbReference type="PROSITE" id="PS50850"/>
    </source>
</evidence>
<dbReference type="PANTHER" id="PTHR43791:SF9">
    <property type="entry name" value="MAJOR FACILITATOR-TYPE TRANSPORTER HXNP"/>
    <property type="match status" value="1"/>
</dbReference>
<feature type="transmembrane region" description="Helical" evidence="7">
    <location>
        <begin position="398"/>
        <end position="419"/>
    </location>
</feature>
<dbReference type="PROSITE" id="PS50850">
    <property type="entry name" value="MFS"/>
    <property type="match status" value="1"/>
</dbReference>
<feature type="transmembrane region" description="Helical" evidence="7">
    <location>
        <begin position="366"/>
        <end position="386"/>
    </location>
</feature>
<dbReference type="Gene3D" id="1.20.1250.20">
    <property type="entry name" value="MFS general substrate transporter like domains"/>
    <property type="match status" value="2"/>
</dbReference>
<evidence type="ECO:0000256" key="6">
    <source>
        <dbReference type="SAM" id="MobiDB-lite"/>
    </source>
</evidence>
<name>A0A194X9C3_MOLSC</name>
<feature type="domain" description="Major facilitator superfamily (MFS) profile" evidence="8">
    <location>
        <begin position="45"/>
        <end position="457"/>
    </location>
</feature>
<dbReference type="Proteomes" id="UP000070700">
    <property type="component" value="Unassembled WGS sequence"/>
</dbReference>
<dbReference type="GeneID" id="28821618"/>
<dbReference type="FunFam" id="1.20.1250.20:FF:000188">
    <property type="entry name" value="MFS general substrate transporter"/>
    <property type="match status" value="1"/>
</dbReference>
<comment type="subcellular location">
    <subcellularLocation>
        <location evidence="1">Membrane</location>
        <topology evidence="1">Multi-pass membrane protein</topology>
    </subcellularLocation>
</comment>
<dbReference type="KEGG" id="psco:LY89DRAFT_645675"/>
<feature type="compositionally biased region" description="Basic and acidic residues" evidence="6">
    <location>
        <begin position="479"/>
        <end position="490"/>
    </location>
</feature>
<feature type="transmembrane region" description="Helical" evidence="7">
    <location>
        <begin position="337"/>
        <end position="360"/>
    </location>
</feature>
<dbReference type="EMBL" id="KQ947415">
    <property type="protein sequence ID" value="KUJ16768.1"/>
    <property type="molecule type" value="Genomic_DNA"/>
</dbReference>
<dbReference type="GO" id="GO:0016020">
    <property type="term" value="C:membrane"/>
    <property type="evidence" value="ECO:0007669"/>
    <property type="project" value="UniProtKB-SubCell"/>
</dbReference>
<evidence type="ECO:0000313" key="10">
    <source>
        <dbReference type="Proteomes" id="UP000070700"/>
    </source>
</evidence>
<feature type="transmembrane region" description="Helical" evidence="7">
    <location>
        <begin position="201"/>
        <end position="224"/>
    </location>
</feature>
<reference evidence="9 10" key="1">
    <citation type="submission" date="2015-10" db="EMBL/GenBank/DDBJ databases">
        <title>Full genome of DAOMC 229536 Phialocephala scopiformis, a fungal endophyte of spruce producing the potent anti-insectan compound rugulosin.</title>
        <authorList>
            <consortium name="DOE Joint Genome Institute"/>
            <person name="Walker A.K."/>
            <person name="Frasz S.L."/>
            <person name="Seifert K.A."/>
            <person name="Miller J.D."/>
            <person name="Mondo S.J."/>
            <person name="Labutti K."/>
            <person name="Lipzen A."/>
            <person name="Dockter R."/>
            <person name="Kennedy M."/>
            <person name="Grigoriev I.V."/>
            <person name="Spatafora J.W."/>
        </authorList>
    </citation>
    <scope>NUCLEOTIDE SEQUENCE [LARGE SCALE GENOMIC DNA]</scope>
    <source>
        <strain evidence="9 10">CBS 120377</strain>
    </source>
</reference>
<dbReference type="OrthoDB" id="2985014at2759"/>
<dbReference type="FunFam" id="1.20.1250.20:FF:000013">
    <property type="entry name" value="MFS general substrate transporter"/>
    <property type="match status" value="1"/>
</dbReference>
<dbReference type="RefSeq" id="XP_018071123.1">
    <property type="nucleotide sequence ID" value="XM_018211892.1"/>
</dbReference>
<feature type="transmembrane region" description="Helical" evidence="7">
    <location>
        <begin position="309"/>
        <end position="325"/>
    </location>
</feature>
<dbReference type="SUPFAM" id="SSF103473">
    <property type="entry name" value="MFS general substrate transporter"/>
    <property type="match status" value="1"/>
</dbReference>
<keyword evidence="5 7" id="KW-0472">Membrane</keyword>
<dbReference type="AlphaFoldDB" id="A0A194X9C3"/>
<dbReference type="InterPro" id="IPR020846">
    <property type="entry name" value="MFS_dom"/>
</dbReference>